<dbReference type="RefSeq" id="WP_114526064.1">
    <property type="nucleotide sequence ID" value="NZ_JARPYR010000059.1"/>
</dbReference>
<keyword evidence="1" id="KW-0472">Membrane</keyword>
<evidence type="ECO:0008006" key="6">
    <source>
        <dbReference type="Google" id="ProtNLM"/>
    </source>
</evidence>
<comment type="caution">
    <text evidence="3">The sequence shown here is derived from an EMBL/GenBank/DDBJ whole genome shotgun (WGS) entry which is preliminary data.</text>
</comment>
<proteinExistence type="predicted"/>
<evidence type="ECO:0000313" key="5">
    <source>
        <dbReference type="Proteomes" id="UP001256547"/>
    </source>
</evidence>
<dbReference type="EMBL" id="JARPYT010000037">
    <property type="protein sequence ID" value="MDT2638450.1"/>
    <property type="molecule type" value="Genomic_DNA"/>
</dbReference>
<feature type="transmembrane region" description="Helical" evidence="1">
    <location>
        <begin position="43"/>
        <end position="61"/>
    </location>
</feature>
<keyword evidence="5" id="KW-1185">Reference proteome</keyword>
<dbReference type="GeneID" id="86911090"/>
<keyword evidence="1" id="KW-0812">Transmembrane</keyword>
<feature type="transmembrane region" description="Helical" evidence="1">
    <location>
        <begin position="12"/>
        <end position="31"/>
    </location>
</feature>
<dbReference type="AlphaFoldDB" id="A0AAW8TQ78"/>
<evidence type="ECO:0000313" key="3">
    <source>
        <dbReference type="EMBL" id="MDT2638450.1"/>
    </source>
</evidence>
<feature type="transmembrane region" description="Helical" evidence="1">
    <location>
        <begin position="68"/>
        <end position="85"/>
    </location>
</feature>
<organism evidence="3 4">
    <name type="scientific">Enterococcus dongliensis</name>
    <dbReference type="NCBI Taxonomy" id="2559925"/>
    <lineage>
        <taxon>Bacteria</taxon>
        <taxon>Bacillati</taxon>
        <taxon>Bacillota</taxon>
        <taxon>Bacilli</taxon>
        <taxon>Lactobacillales</taxon>
        <taxon>Enterococcaceae</taxon>
        <taxon>Enterococcus</taxon>
    </lineage>
</organism>
<evidence type="ECO:0000313" key="2">
    <source>
        <dbReference type="EMBL" id="MDT2598091.1"/>
    </source>
</evidence>
<sequence length="114" mass="12811">MKSEEDFKMSGLSIFGICLILLGICTAIYGGFLFPLNFLNSEFMSMVIGGLVLVCIGIFLVSEIAPIFKILVIWITAILSLVYIYGFEMDFIIKIMSYIPIIGLAVWLTIKLWK</sequence>
<gene>
    <name evidence="3" type="ORF">P7D36_13280</name>
    <name evidence="2" type="ORF">P7D39_13935</name>
</gene>
<dbReference type="Proteomes" id="UP001256547">
    <property type="component" value="Unassembled WGS sequence"/>
</dbReference>
<evidence type="ECO:0000313" key="4">
    <source>
        <dbReference type="Proteomes" id="UP001245561"/>
    </source>
</evidence>
<name>A0AAW8TQ78_9ENTE</name>
<protein>
    <recommendedName>
        <fullName evidence="6">DUF5668 domain-containing protein</fullName>
    </recommendedName>
</protein>
<evidence type="ECO:0000256" key="1">
    <source>
        <dbReference type="SAM" id="Phobius"/>
    </source>
</evidence>
<accession>A0AAW8TQ78</accession>
<dbReference type="Proteomes" id="UP001245561">
    <property type="component" value="Unassembled WGS sequence"/>
</dbReference>
<dbReference type="EMBL" id="JARPYR010000059">
    <property type="protein sequence ID" value="MDT2598091.1"/>
    <property type="molecule type" value="Genomic_DNA"/>
</dbReference>
<feature type="transmembrane region" description="Helical" evidence="1">
    <location>
        <begin position="91"/>
        <end position="110"/>
    </location>
</feature>
<reference evidence="3 5" key="1">
    <citation type="submission" date="2023-03" db="EMBL/GenBank/DDBJ databases">
        <authorList>
            <person name="Shen W."/>
            <person name="Cai J."/>
        </authorList>
    </citation>
    <scope>NUCLEOTIDE SEQUENCE</scope>
    <source>
        <strain evidence="3">P55-2</strain>
        <strain evidence="2 5">P72-2</strain>
    </source>
</reference>
<keyword evidence="1" id="KW-1133">Transmembrane helix</keyword>